<dbReference type="PANTHER" id="PTHR10357">
    <property type="entry name" value="ALPHA-AMYLASE FAMILY MEMBER"/>
    <property type="match status" value="1"/>
</dbReference>
<evidence type="ECO:0000256" key="17">
    <source>
        <dbReference type="SAM" id="SignalP"/>
    </source>
</evidence>
<dbReference type="InterPro" id="IPR017853">
    <property type="entry name" value="GH"/>
</dbReference>
<keyword evidence="11" id="KW-0326">Glycosidase</keyword>
<feature type="active site" description="Proton donor" evidence="12">
    <location>
        <position position="253"/>
    </location>
</feature>
<keyword evidence="16" id="KW-0812">Transmembrane</keyword>
<evidence type="ECO:0000256" key="6">
    <source>
        <dbReference type="ARBA" id="ARBA00022801"/>
    </source>
</evidence>
<reference evidence="20" key="1">
    <citation type="journal article" date="2017" name="Genome Biol.">
        <title>Comparative genomics reveals high biological diversity and specific adaptations in the industrially and medically important fungal genus Aspergillus.</title>
        <authorList>
            <person name="de Vries R.P."/>
            <person name="Riley R."/>
            <person name="Wiebenga A."/>
            <person name="Aguilar-Osorio G."/>
            <person name="Amillis S."/>
            <person name="Uchima C.A."/>
            <person name="Anderluh G."/>
            <person name="Asadollahi M."/>
            <person name="Askin M."/>
            <person name="Barry K."/>
            <person name="Battaglia E."/>
            <person name="Bayram O."/>
            <person name="Benocci T."/>
            <person name="Braus-Stromeyer S.A."/>
            <person name="Caldana C."/>
            <person name="Canovas D."/>
            <person name="Cerqueira G.C."/>
            <person name="Chen F."/>
            <person name="Chen W."/>
            <person name="Choi C."/>
            <person name="Clum A."/>
            <person name="Dos Santos R.A."/>
            <person name="Damasio A.R."/>
            <person name="Diallinas G."/>
            <person name="Emri T."/>
            <person name="Fekete E."/>
            <person name="Flipphi M."/>
            <person name="Freyberg S."/>
            <person name="Gallo A."/>
            <person name="Gournas C."/>
            <person name="Habgood R."/>
            <person name="Hainaut M."/>
            <person name="Harispe M.L."/>
            <person name="Henrissat B."/>
            <person name="Hilden K.S."/>
            <person name="Hope R."/>
            <person name="Hossain A."/>
            <person name="Karabika E."/>
            <person name="Karaffa L."/>
            <person name="Karanyi Z."/>
            <person name="Krasevec N."/>
            <person name="Kuo A."/>
            <person name="Kusch H."/>
            <person name="LaButti K."/>
            <person name="Lagendijk E.L."/>
            <person name="Lapidus A."/>
            <person name="Levasseur A."/>
            <person name="Lindquist E."/>
            <person name="Lipzen A."/>
            <person name="Logrieco A.F."/>
            <person name="MacCabe A."/>
            <person name="Maekelae M.R."/>
            <person name="Malavazi I."/>
            <person name="Melin P."/>
            <person name="Meyer V."/>
            <person name="Mielnichuk N."/>
            <person name="Miskei M."/>
            <person name="Molnar A.P."/>
            <person name="Mule G."/>
            <person name="Ngan C.Y."/>
            <person name="Orejas M."/>
            <person name="Orosz E."/>
            <person name="Ouedraogo J.P."/>
            <person name="Overkamp K.M."/>
            <person name="Park H.-S."/>
            <person name="Perrone G."/>
            <person name="Piumi F."/>
            <person name="Punt P.J."/>
            <person name="Ram A.F."/>
            <person name="Ramon A."/>
            <person name="Rauscher S."/>
            <person name="Record E."/>
            <person name="Riano-Pachon D.M."/>
            <person name="Robert V."/>
            <person name="Roehrig J."/>
            <person name="Ruller R."/>
            <person name="Salamov A."/>
            <person name="Salih N.S."/>
            <person name="Samson R.A."/>
            <person name="Sandor E."/>
            <person name="Sanguinetti M."/>
            <person name="Schuetze T."/>
            <person name="Sepcic K."/>
            <person name="Shelest E."/>
            <person name="Sherlock G."/>
            <person name="Sophianopoulou V."/>
            <person name="Squina F.M."/>
            <person name="Sun H."/>
            <person name="Susca A."/>
            <person name="Todd R.B."/>
            <person name="Tsang A."/>
            <person name="Unkles S.E."/>
            <person name="van de Wiele N."/>
            <person name="van Rossen-Uffink D."/>
            <person name="Oliveira J.V."/>
            <person name="Vesth T.C."/>
            <person name="Visser J."/>
            <person name="Yu J.-H."/>
            <person name="Zhou M."/>
            <person name="Andersen M.R."/>
            <person name="Archer D.B."/>
            <person name="Baker S.E."/>
            <person name="Benoit I."/>
            <person name="Brakhage A.A."/>
            <person name="Braus G.H."/>
            <person name="Fischer R."/>
            <person name="Frisvad J.C."/>
            <person name="Goldman G.H."/>
            <person name="Houbraken J."/>
            <person name="Oakley B."/>
            <person name="Pocsi I."/>
            <person name="Scazzocchio C."/>
            <person name="Seiboth B."/>
            <person name="vanKuyk P.A."/>
            <person name="Wortman J."/>
            <person name="Dyer P.S."/>
            <person name="Grigoriev I.V."/>
        </authorList>
    </citation>
    <scope>NUCLEOTIDE SEQUENCE [LARGE SCALE GENOMIC DNA]</scope>
    <source>
        <strain evidence="20">DTO 134E9</strain>
    </source>
</reference>
<dbReference type="SMART" id="SM00642">
    <property type="entry name" value="Aamy"/>
    <property type="match status" value="1"/>
</dbReference>
<proteinExistence type="inferred from homology"/>
<evidence type="ECO:0000256" key="1">
    <source>
        <dbReference type="ARBA" id="ARBA00000548"/>
    </source>
</evidence>
<dbReference type="EMBL" id="KV878212">
    <property type="protein sequence ID" value="OJJ35458.1"/>
    <property type="molecule type" value="Genomic_DNA"/>
</dbReference>
<sequence>MSLYMLAISMLGLAGPALAASTDAWKSRSIYQTMTDRFARTDGSTTHACDLKAGLYCGGTWRGTINQLDYIQGMGFDAVMVSPIIENIEGHVEYGEAYHGYWPLDLYSLNSHFGTHQDLLDLSNALHDRGMYFMMDTVVNNMAFITNGSDPATSVDYSVFTPFNSSSYFHPYCKIDDYNIYSLAQRCWTGDDVVPLPDLKTENTEVQDMLKTWVKDIMSTYSIDGIRLDAAKHVTPEFLPVFYEAVDSFMTGEVLDGSIENICNYQSKYIESVPNYPVYYAMLKAFTLGNTSALVNEIEDMKNACPDVTALASFSENHDVRRFGNMTDDMALAKNVMTFTILFDGVPMIYQGQEQHFSGSDTPYNREAVWLSGYDTNAPLYQLTAKLNKIRKHAIHIDSKYITTQSYPIYRGGSEIAIRKGVEGRQVITLLSTQGVASTQYNLTMPVTYNPGTVAMDVLNCVNYTVTDAGELTVSMDKGEPRVLFPADLMAGSGLCGFEAKNVSYVSLVTGSASSASRASLAVVVYSALISSVVSGLIVWMV</sequence>
<feature type="active site" description="Nucleophile" evidence="12">
    <location>
        <position position="229"/>
    </location>
</feature>
<feature type="binding site" evidence="15">
    <location>
        <position position="319"/>
    </location>
    <ligand>
        <name>substrate</name>
    </ligand>
</feature>
<keyword evidence="8 14" id="KW-1015">Disulfide bond</keyword>
<dbReference type="PIRSF" id="PIRSF001024">
    <property type="entry name" value="Alph-amyl_fung"/>
    <property type="match status" value="1"/>
</dbReference>
<dbReference type="Gene3D" id="2.60.40.1180">
    <property type="entry name" value="Golgi alpha-mannosidase II"/>
    <property type="match status" value="1"/>
</dbReference>
<evidence type="ECO:0000256" key="4">
    <source>
        <dbReference type="ARBA" id="ARBA00012595"/>
    </source>
</evidence>
<comment type="cofactor">
    <cofactor evidence="2">
        <name>Ca(2+)</name>
        <dbReference type="ChEBI" id="CHEBI:29108"/>
    </cofactor>
</comment>
<evidence type="ECO:0000256" key="16">
    <source>
        <dbReference type="SAM" id="Phobius"/>
    </source>
</evidence>
<evidence type="ECO:0000256" key="3">
    <source>
        <dbReference type="ARBA" id="ARBA00008061"/>
    </source>
</evidence>
<dbReference type="Proteomes" id="UP000184383">
    <property type="component" value="Unassembled WGS sequence"/>
</dbReference>
<protein>
    <recommendedName>
        <fullName evidence="4">alpha-amylase</fullName>
        <ecNumber evidence="4">3.2.1.1</ecNumber>
    </recommendedName>
</protein>
<feature type="disulfide bond" evidence="14">
    <location>
        <begin position="49"/>
        <end position="57"/>
    </location>
</feature>
<dbReference type="InterPro" id="IPR006047">
    <property type="entry name" value="GH13_cat_dom"/>
</dbReference>
<evidence type="ECO:0000256" key="10">
    <source>
        <dbReference type="ARBA" id="ARBA00023277"/>
    </source>
</evidence>
<keyword evidence="9" id="KW-0325">Glycoprotein</keyword>
<feature type="binding site" evidence="15">
    <location>
        <position position="227"/>
    </location>
    <ligand>
        <name>substrate</name>
    </ligand>
</feature>
<evidence type="ECO:0000259" key="18">
    <source>
        <dbReference type="SMART" id="SM00642"/>
    </source>
</evidence>
<keyword evidence="16" id="KW-0472">Membrane</keyword>
<dbReference type="PANTHER" id="PTHR10357:SF218">
    <property type="entry name" value="ALPHA-AMYLASE"/>
    <property type="match status" value="1"/>
</dbReference>
<evidence type="ECO:0000256" key="7">
    <source>
        <dbReference type="ARBA" id="ARBA00022837"/>
    </source>
</evidence>
<comment type="catalytic activity">
    <reaction evidence="1">
        <text>Endohydrolysis of (1-&gt;4)-alpha-D-glucosidic linkages in polysaccharides containing three or more (1-&gt;4)-alpha-linked D-glucose units.</text>
        <dbReference type="EC" id="3.2.1.1"/>
    </reaction>
</comment>
<evidence type="ECO:0000256" key="8">
    <source>
        <dbReference type="ARBA" id="ARBA00023157"/>
    </source>
</evidence>
<feature type="binding site" evidence="15">
    <location>
        <position position="102"/>
    </location>
    <ligand>
        <name>substrate</name>
    </ligand>
</feature>
<feature type="domain" description="Glycosyl hydrolase family 13 catalytic" evidence="18">
    <location>
        <begin position="32"/>
        <end position="391"/>
    </location>
</feature>
<comment type="similarity">
    <text evidence="3">Belongs to the glycosyl hydrolase 13 family.</text>
</comment>
<evidence type="ECO:0000256" key="9">
    <source>
        <dbReference type="ARBA" id="ARBA00023180"/>
    </source>
</evidence>
<dbReference type="GO" id="GO:0005509">
    <property type="term" value="F:calcium ion binding"/>
    <property type="evidence" value="ECO:0007669"/>
    <property type="project" value="InterPro"/>
</dbReference>
<dbReference type="SUPFAM" id="SSF51011">
    <property type="entry name" value="Glycosyl hydrolase domain"/>
    <property type="match status" value="1"/>
</dbReference>
<keyword evidence="10" id="KW-0119">Carbohydrate metabolism</keyword>
<dbReference type="FunFam" id="3.20.20.80:FF:000120">
    <property type="entry name" value="Alpha-amylase A"/>
    <property type="match status" value="1"/>
</dbReference>
<evidence type="ECO:0000313" key="19">
    <source>
        <dbReference type="EMBL" id="OJJ35458.1"/>
    </source>
</evidence>
<dbReference type="RefSeq" id="XP_040689134.1">
    <property type="nucleotide sequence ID" value="XM_040833088.1"/>
</dbReference>
<feature type="transmembrane region" description="Helical" evidence="16">
    <location>
        <begin position="519"/>
        <end position="540"/>
    </location>
</feature>
<dbReference type="EC" id="3.2.1.1" evidence="4"/>
<dbReference type="Gene3D" id="3.20.20.80">
    <property type="entry name" value="Glycosidases"/>
    <property type="match status" value="1"/>
</dbReference>
<evidence type="ECO:0000256" key="12">
    <source>
        <dbReference type="PIRSR" id="PIRSR001024-1"/>
    </source>
</evidence>
<accession>A0A1L9RKU0</accession>
<evidence type="ECO:0000313" key="20">
    <source>
        <dbReference type="Proteomes" id="UP000184383"/>
    </source>
</evidence>
<keyword evidence="17" id="KW-0732">Signal</keyword>
<evidence type="ECO:0000256" key="13">
    <source>
        <dbReference type="PIRSR" id="PIRSR001024-2"/>
    </source>
</evidence>
<keyword evidence="6" id="KW-0378">Hydrolase</keyword>
<dbReference type="GeneID" id="63748936"/>
<dbReference type="VEuPathDB" id="FungiDB:ASPWEDRAFT_28091"/>
<keyword evidence="20" id="KW-1185">Reference proteome</keyword>
<dbReference type="InterPro" id="IPR015340">
    <property type="entry name" value="A_amylase_C_dom"/>
</dbReference>
<feature type="binding site" evidence="15">
    <location>
        <position position="366"/>
    </location>
    <ligand>
        <name>substrate</name>
    </ligand>
</feature>
<evidence type="ECO:0000256" key="5">
    <source>
        <dbReference type="ARBA" id="ARBA00022723"/>
    </source>
</evidence>
<feature type="signal peptide" evidence="17">
    <location>
        <begin position="1"/>
        <end position="19"/>
    </location>
</feature>
<dbReference type="STRING" id="1073089.A0A1L9RKU0"/>
<dbReference type="GO" id="GO:0004556">
    <property type="term" value="F:alpha-amylase activity"/>
    <property type="evidence" value="ECO:0007669"/>
    <property type="project" value="UniProtKB-EC"/>
</dbReference>
<name>A0A1L9RKU0_ASPWE</name>
<gene>
    <name evidence="19" type="ORF">ASPWEDRAFT_28091</name>
</gene>
<dbReference type="GO" id="GO:0016052">
    <property type="term" value="P:carbohydrate catabolic process"/>
    <property type="evidence" value="ECO:0007669"/>
    <property type="project" value="InterPro"/>
</dbReference>
<dbReference type="Pfam" id="PF00128">
    <property type="entry name" value="Alpha-amylase"/>
    <property type="match status" value="1"/>
</dbReference>
<evidence type="ECO:0000256" key="14">
    <source>
        <dbReference type="PIRSR" id="PIRSR001024-4"/>
    </source>
</evidence>
<feature type="site" description="Transition state stabilizer" evidence="13">
    <location>
        <position position="319"/>
    </location>
</feature>
<dbReference type="AlphaFoldDB" id="A0A1L9RKU0"/>
<dbReference type="OrthoDB" id="204980at2759"/>
<dbReference type="SUPFAM" id="SSF51445">
    <property type="entry name" value="(Trans)glycosidases"/>
    <property type="match status" value="1"/>
</dbReference>
<feature type="disulfide bond" evidence="14">
    <location>
        <begin position="263"/>
        <end position="305"/>
    </location>
</feature>
<dbReference type="Pfam" id="PF09260">
    <property type="entry name" value="A_amylase_dom_C"/>
    <property type="match status" value="1"/>
</dbReference>
<keyword evidence="5" id="KW-0479">Metal-binding</keyword>
<evidence type="ECO:0000256" key="11">
    <source>
        <dbReference type="ARBA" id="ARBA00023295"/>
    </source>
</evidence>
<feature type="disulfide bond" evidence="14">
    <location>
        <begin position="173"/>
        <end position="187"/>
    </location>
</feature>
<feature type="disulfide bond" evidence="14">
    <location>
        <begin position="461"/>
        <end position="496"/>
    </location>
</feature>
<feature type="chain" id="PRO_5012047131" description="alpha-amylase" evidence="17">
    <location>
        <begin position="20"/>
        <end position="542"/>
    </location>
</feature>
<organism evidence="19 20">
    <name type="scientific">Aspergillus wentii DTO 134E9</name>
    <dbReference type="NCBI Taxonomy" id="1073089"/>
    <lineage>
        <taxon>Eukaryota</taxon>
        <taxon>Fungi</taxon>
        <taxon>Dikarya</taxon>
        <taxon>Ascomycota</taxon>
        <taxon>Pezizomycotina</taxon>
        <taxon>Eurotiomycetes</taxon>
        <taxon>Eurotiomycetidae</taxon>
        <taxon>Eurotiales</taxon>
        <taxon>Aspergillaceae</taxon>
        <taxon>Aspergillus</taxon>
        <taxon>Aspergillus subgen. Cremei</taxon>
    </lineage>
</organism>
<dbReference type="CDD" id="cd11319">
    <property type="entry name" value="AmyAc_euk_AmyA"/>
    <property type="match status" value="1"/>
</dbReference>
<feature type="binding site" evidence="15">
    <location>
        <position position="257"/>
    </location>
    <ligand>
        <name>substrate</name>
    </ligand>
</feature>
<dbReference type="InterPro" id="IPR013777">
    <property type="entry name" value="A-amylase-like"/>
</dbReference>
<keyword evidence="7" id="KW-0106">Calcium</keyword>
<evidence type="ECO:0000256" key="15">
    <source>
        <dbReference type="PIRSR" id="PIRSR001024-5"/>
    </source>
</evidence>
<keyword evidence="16" id="KW-1133">Transmembrane helix</keyword>
<dbReference type="InterPro" id="IPR013780">
    <property type="entry name" value="Glyco_hydro_b"/>
</dbReference>
<evidence type="ECO:0000256" key="2">
    <source>
        <dbReference type="ARBA" id="ARBA00001913"/>
    </source>
</evidence>